<comment type="caution">
    <text evidence="1">The sequence shown here is derived from an EMBL/GenBank/DDBJ whole genome shotgun (WGS) entry which is preliminary data.</text>
</comment>
<name>A0A6I1HMC9_9BURK</name>
<organism evidence="1 2">
    <name type="scientific">Janthinobacterium violaceinigrum</name>
    <dbReference type="NCBI Taxonomy" id="2654252"/>
    <lineage>
        <taxon>Bacteria</taxon>
        <taxon>Pseudomonadati</taxon>
        <taxon>Pseudomonadota</taxon>
        <taxon>Betaproteobacteria</taxon>
        <taxon>Burkholderiales</taxon>
        <taxon>Oxalobacteraceae</taxon>
        <taxon>Janthinobacterium</taxon>
    </lineage>
</organism>
<keyword evidence="2" id="KW-1185">Reference proteome</keyword>
<evidence type="ECO:0000313" key="1">
    <source>
        <dbReference type="EMBL" id="KAB8059645.1"/>
    </source>
</evidence>
<dbReference type="EMBL" id="WFLI01000048">
    <property type="protein sequence ID" value="KAB8059645.1"/>
    <property type="molecule type" value="Genomic_DNA"/>
</dbReference>
<evidence type="ECO:0000313" key="2">
    <source>
        <dbReference type="Proteomes" id="UP000468717"/>
    </source>
</evidence>
<dbReference type="AlphaFoldDB" id="A0A6I1HMC9"/>
<accession>A0A6I1HMC9</accession>
<reference evidence="1 2" key="1">
    <citation type="submission" date="2019-10" db="EMBL/GenBank/DDBJ databases">
        <title>Three novel species isolated from a subtropical stream in China.</title>
        <authorList>
            <person name="Lu H."/>
        </authorList>
    </citation>
    <scope>NUCLEOTIDE SEQUENCE [LARGE SCALE GENOMIC DNA]</scope>
    <source>
        <strain evidence="1 2">FT13W</strain>
    </source>
</reference>
<protein>
    <submittedName>
        <fullName evidence="1">Uncharacterized protein</fullName>
    </submittedName>
</protein>
<gene>
    <name evidence="1" type="ORF">GCN75_25990</name>
</gene>
<dbReference type="RefSeq" id="WP_152284941.1">
    <property type="nucleotide sequence ID" value="NZ_WFLI01000048.1"/>
</dbReference>
<sequence>MAGAFVRAVQAPASAAAVQAQVVIAVDTAYVAGAGGSSITAGIYLMDNQLNTGSTGEGSMTLHSVVPVGALIGYSAYPIDTGSGDTVVITGFSVIEGNVFGSPGYPIQQSAGYWIGQAMNIGSQTYKIQLRITAGSLRPTDYYVYTQAGLTAR</sequence>
<proteinExistence type="predicted"/>
<dbReference type="Proteomes" id="UP000468717">
    <property type="component" value="Unassembled WGS sequence"/>
</dbReference>